<dbReference type="RefSeq" id="WP_189069691.1">
    <property type="nucleotide sequence ID" value="NZ_BMPE01000009.1"/>
</dbReference>
<dbReference type="PANTHER" id="PTHR43065">
    <property type="entry name" value="SENSOR HISTIDINE KINASE"/>
    <property type="match status" value="1"/>
</dbReference>
<dbReference type="InterPro" id="IPR004358">
    <property type="entry name" value="Sig_transdc_His_kin-like_C"/>
</dbReference>
<dbReference type="PANTHER" id="PTHR43065:SF42">
    <property type="entry name" value="TWO-COMPONENT SENSOR PPRA"/>
    <property type="match status" value="1"/>
</dbReference>
<proteinExistence type="predicted"/>
<dbReference type="SMART" id="SM00388">
    <property type="entry name" value="HisKA"/>
    <property type="match status" value="1"/>
</dbReference>
<sequence length="617" mass="65879">MPRPVWMWTLPLWLAVTALGAWGLVSGQRAALRAAFDLDARVLHRVLSQRMEQQETVLHAVSALLTQDLPAGTLRGSVQTLIRPYRQIVAVESCAAAGCQLVAPGRAALPLLPFSPSPGPSVHWPAGSGARYALSLGRARVWVNAGALLPARDLPEEPLTVQLFRPDGGALVLGQAAPVRHAAWAFSVDKRLGTALEPFPVRFERAYAWTVWPWGELLAWVAVTALLAWGLARALIVRARSERTLLDERRRAQGIVQASTDGIVVLDAGGVVVQANPAARRILDGLQVGQAIGSAAQFQATLSQAPFDAAGFWQARAAVALPDGTALQRGAQRVLVEGGLTPLTGEGGHLLGRVLTLREVGPLQQRMLAQLDAGERRVREHEATLTHVSRLSTLGEMSAGLAHELNQPLTAIVSYGQASLRLLNQAEPDLTRARQAVQGMVTQAQRSAEIIARLRTLVRRAPAQRVKVDLVQAARNILTLCQADLTRLDVQVDAPLPTAAFVTGDPVQVEQILLNLVRNALEAMAGVPRRHLSLRVRSAETSWALTVQDSGAGLTGAALANLFQPFQTSKREGLGLGLSLSQTLAQGMGGDLSGENAVAGGARFTLTLPQWTGDPDS</sequence>
<evidence type="ECO:0000256" key="3">
    <source>
        <dbReference type="ARBA" id="ARBA00022553"/>
    </source>
</evidence>
<reference evidence="7" key="1">
    <citation type="journal article" date="2019" name="Int. J. Syst. Evol. Microbiol.">
        <title>The Global Catalogue of Microorganisms (GCM) 10K type strain sequencing project: providing services to taxonomists for standard genome sequencing and annotation.</title>
        <authorList>
            <consortium name="The Broad Institute Genomics Platform"/>
            <consortium name="The Broad Institute Genome Sequencing Center for Infectious Disease"/>
            <person name="Wu L."/>
            <person name="Ma J."/>
        </authorList>
    </citation>
    <scope>NUCLEOTIDE SEQUENCE [LARGE SCALE GENOMIC DNA]</scope>
    <source>
        <strain evidence="7">JCM 19173</strain>
    </source>
</reference>
<dbReference type="EC" id="2.7.13.3" evidence="2"/>
<dbReference type="CDD" id="cd00130">
    <property type="entry name" value="PAS"/>
    <property type="match status" value="1"/>
</dbReference>
<keyword evidence="4" id="KW-1133">Transmembrane helix</keyword>
<dbReference type="Gene3D" id="1.10.287.130">
    <property type="match status" value="1"/>
</dbReference>
<dbReference type="Gene3D" id="3.30.450.20">
    <property type="entry name" value="PAS domain"/>
    <property type="match status" value="1"/>
</dbReference>
<evidence type="ECO:0000256" key="2">
    <source>
        <dbReference type="ARBA" id="ARBA00012438"/>
    </source>
</evidence>
<organism evidence="6 7">
    <name type="scientific">Deinococcus radiotolerans</name>
    <dbReference type="NCBI Taxonomy" id="1309407"/>
    <lineage>
        <taxon>Bacteria</taxon>
        <taxon>Thermotogati</taxon>
        <taxon>Deinococcota</taxon>
        <taxon>Deinococci</taxon>
        <taxon>Deinococcales</taxon>
        <taxon>Deinococcaceae</taxon>
        <taxon>Deinococcus</taxon>
    </lineage>
</organism>
<dbReference type="SUPFAM" id="SSF55785">
    <property type="entry name" value="PYP-like sensor domain (PAS domain)"/>
    <property type="match status" value="1"/>
</dbReference>
<dbReference type="InterPro" id="IPR036890">
    <property type="entry name" value="HATPase_C_sf"/>
</dbReference>
<evidence type="ECO:0000313" key="6">
    <source>
        <dbReference type="EMBL" id="GGL08240.1"/>
    </source>
</evidence>
<accession>A0ABQ2FMG4</accession>
<dbReference type="SUPFAM" id="SSF47384">
    <property type="entry name" value="Homodimeric domain of signal transducing histidine kinase"/>
    <property type="match status" value="1"/>
</dbReference>
<evidence type="ECO:0000256" key="1">
    <source>
        <dbReference type="ARBA" id="ARBA00000085"/>
    </source>
</evidence>
<dbReference type="SMART" id="SM00091">
    <property type="entry name" value="PAS"/>
    <property type="match status" value="1"/>
</dbReference>
<dbReference type="InterPro" id="IPR035965">
    <property type="entry name" value="PAS-like_dom_sf"/>
</dbReference>
<gene>
    <name evidence="6" type="ORF">GCM10010844_28810</name>
</gene>
<dbReference type="SMART" id="SM00387">
    <property type="entry name" value="HATPase_c"/>
    <property type="match status" value="1"/>
</dbReference>
<protein>
    <recommendedName>
        <fullName evidence="2">histidine kinase</fullName>
        <ecNumber evidence="2">2.7.13.3</ecNumber>
    </recommendedName>
</protein>
<dbReference type="InterPro" id="IPR003594">
    <property type="entry name" value="HATPase_dom"/>
</dbReference>
<evidence type="ECO:0000313" key="7">
    <source>
        <dbReference type="Proteomes" id="UP000604341"/>
    </source>
</evidence>
<keyword evidence="3" id="KW-0597">Phosphoprotein</keyword>
<evidence type="ECO:0000256" key="4">
    <source>
        <dbReference type="SAM" id="Phobius"/>
    </source>
</evidence>
<dbReference type="Pfam" id="PF02518">
    <property type="entry name" value="HATPase_c"/>
    <property type="match status" value="1"/>
</dbReference>
<name>A0ABQ2FMG4_9DEIO</name>
<dbReference type="SUPFAM" id="SSF55874">
    <property type="entry name" value="ATPase domain of HSP90 chaperone/DNA topoisomerase II/histidine kinase"/>
    <property type="match status" value="1"/>
</dbReference>
<dbReference type="PROSITE" id="PS50109">
    <property type="entry name" value="HIS_KIN"/>
    <property type="match status" value="1"/>
</dbReference>
<keyword evidence="4" id="KW-0812">Transmembrane</keyword>
<dbReference type="CDD" id="cd00082">
    <property type="entry name" value="HisKA"/>
    <property type="match status" value="1"/>
</dbReference>
<feature type="domain" description="Histidine kinase" evidence="5">
    <location>
        <begin position="400"/>
        <end position="612"/>
    </location>
</feature>
<dbReference type="Proteomes" id="UP000604341">
    <property type="component" value="Unassembled WGS sequence"/>
</dbReference>
<evidence type="ECO:0000259" key="5">
    <source>
        <dbReference type="PROSITE" id="PS50109"/>
    </source>
</evidence>
<dbReference type="InterPro" id="IPR005467">
    <property type="entry name" value="His_kinase_dom"/>
</dbReference>
<dbReference type="EMBL" id="BMPE01000009">
    <property type="protein sequence ID" value="GGL08240.1"/>
    <property type="molecule type" value="Genomic_DNA"/>
</dbReference>
<dbReference type="PRINTS" id="PR00344">
    <property type="entry name" value="BCTRLSENSOR"/>
</dbReference>
<comment type="caution">
    <text evidence="6">The sequence shown here is derived from an EMBL/GenBank/DDBJ whole genome shotgun (WGS) entry which is preliminary data.</text>
</comment>
<feature type="transmembrane region" description="Helical" evidence="4">
    <location>
        <begin position="217"/>
        <end position="236"/>
    </location>
</feature>
<dbReference type="Pfam" id="PF00512">
    <property type="entry name" value="HisKA"/>
    <property type="match status" value="1"/>
</dbReference>
<dbReference type="InterPro" id="IPR003661">
    <property type="entry name" value="HisK_dim/P_dom"/>
</dbReference>
<keyword evidence="4" id="KW-0472">Membrane</keyword>
<dbReference type="InterPro" id="IPR000014">
    <property type="entry name" value="PAS"/>
</dbReference>
<dbReference type="InterPro" id="IPR036097">
    <property type="entry name" value="HisK_dim/P_sf"/>
</dbReference>
<dbReference type="Gene3D" id="3.30.565.10">
    <property type="entry name" value="Histidine kinase-like ATPase, C-terminal domain"/>
    <property type="match status" value="1"/>
</dbReference>
<keyword evidence="7" id="KW-1185">Reference proteome</keyword>
<comment type="catalytic activity">
    <reaction evidence="1">
        <text>ATP + protein L-histidine = ADP + protein N-phospho-L-histidine.</text>
        <dbReference type="EC" id="2.7.13.3"/>
    </reaction>
</comment>